<evidence type="ECO:0000313" key="1">
    <source>
        <dbReference type="EMBL" id="KAJ7012910.1"/>
    </source>
</evidence>
<gene>
    <name evidence="1" type="ORF">NC653_002826</name>
</gene>
<sequence>MAIDCGRLISIMAKEFLLGVNTTPPDKTLPETLATNLANINALHDKCRAQGSKMTIALHSC</sequence>
<evidence type="ECO:0000313" key="2">
    <source>
        <dbReference type="Proteomes" id="UP001164929"/>
    </source>
</evidence>
<dbReference type="EMBL" id="JAQIZT010000001">
    <property type="protein sequence ID" value="KAJ7012910.1"/>
    <property type="molecule type" value="Genomic_DNA"/>
</dbReference>
<proteinExistence type="predicted"/>
<name>A0AAD6RR01_9ROSI</name>
<comment type="caution">
    <text evidence="1">The sequence shown here is derived from an EMBL/GenBank/DDBJ whole genome shotgun (WGS) entry which is preliminary data.</text>
</comment>
<keyword evidence="2" id="KW-1185">Reference proteome</keyword>
<accession>A0AAD6RR01</accession>
<reference evidence="1 2" key="1">
    <citation type="journal article" date="2023" name="Mol. Ecol. Resour.">
        <title>Chromosome-level genome assembly of a triploid poplar Populus alba 'Berolinensis'.</title>
        <authorList>
            <person name="Chen S."/>
            <person name="Yu Y."/>
            <person name="Wang X."/>
            <person name="Wang S."/>
            <person name="Zhang T."/>
            <person name="Zhou Y."/>
            <person name="He R."/>
            <person name="Meng N."/>
            <person name="Wang Y."/>
            <person name="Liu W."/>
            <person name="Liu Z."/>
            <person name="Liu J."/>
            <person name="Guo Q."/>
            <person name="Huang H."/>
            <person name="Sederoff R.R."/>
            <person name="Wang G."/>
            <person name="Qu G."/>
            <person name="Chen S."/>
        </authorList>
    </citation>
    <scope>NUCLEOTIDE SEQUENCE [LARGE SCALE GENOMIC DNA]</scope>
    <source>
        <strain evidence="1">SC-2020</strain>
    </source>
</reference>
<protein>
    <submittedName>
        <fullName evidence="1">Uncharacterized protein</fullName>
    </submittedName>
</protein>
<dbReference type="AlphaFoldDB" id="A0AAD6RR01"/>
<organism evidence="1 2">
    <name type="scientific">Populus alba x Populus x berolinensis</name>
    <dbReference type="NCBI Taxonomy" id="444605"/>
    <lineage>
        <taxon>Eukaryota</taxon>
        <taxon>Viridiplantae</taxon>
        <taxon>Streptophyta</taxon>
        <taxon>Embryophyta</taxon>
        <taxon>Tracheophyta</taxon>
        <taxon>Spermatophyta</taxon>
        <taxon>Magnoliopsida</taxon>
        <taxon>eudicotyledons</taxon>
        <taxon>Gunneridae</taxon>
        <taxon>Pentapetalae</taxon>
        <taxon>rosids</taxon>
        <taxon>fabids</taxon>
        <taxon>Malpighiales</taxon>
        <taxon>Salicaceae</taxon>
        <taxon>Saliceae</taxon>
        <taxon>Populus</taxon>
    </lineage>
</organism>
<dbReference type="Proteomes" id="UP001164929">
    <property type="component" value="Chromosome 1"/>
</dbReference>